<evidence type="ECO:0000256" key="7">
    <source>
        <dbReference type="ARBA" id="ARBA00049119"/>
    </source>
</evidence>
<dbReference type="InterPro" id="IPR020846">
    <property type="entry name" value="MFS_dom"/>
</dbReference>
<evidence type="ECO:0000256" key="3">
    <source>
        <dbReference type="ARBA" id="ARBA00022448"/>
    </source>
</evidence>
<dbReference type="PROSITE" id="PS50850">
    <property type="entry name" value="MFS"/>
    <property type="match status" value="1"/>
</dbReference>
<feature type="transmembrane region" description="Helical" evidence="10">
    <location>
        <begin position="455"/>
        <end position="478"/>
    </location>
</feature>
<dbReference type="PANTHER" id="PTHR48022:SF17">
    <property type="entry name" value="HEXOSE TRANSPORTER"/>
    <property type="match status" value="1"/>
</dbReference>
<feature type="domain" description="Major facilitator superfamily (MFS) profile" evidence="11">
    <location>
        <begin position="66"/>
        <end position="513"/>
    </location>
</feature>
<dbReference type="Proteomes" id="UP000321518">
    <property type="component" value="Unassembled WGS sequence"/>
</dbReference>
<name>A0A511KM17_RHOTO</name>
<evidence type="ECO:0000256" key="1">
    <source>
        <dbReference type="ARBA" id="ARBA00004141"/>
    </source>
</evidence>
<evidence type="ECO:0000256" key="4">
    <source>
        <dbReference type="ARBA" id="ARBA00022692"/>
    </source>
</evidence>
<dbReference type="SUPFAM" id="SSF103473">
    <property type="entry name" value="MFS general substrate transporter"/>
    <property type="match status" value="1"/>
</dbReference>
<reference evidence="12 13" key="1">
    <citation type="submission" date="2019-07" db="EMBL/GenBank/DDBJ databases">
        <title>Rhodotorula toruloides NBRC10032 genome sequencing.</title>
        <authorList>
            <person name="Shida Y."/>
            <person name="Takaku H."/>
            <person name="Ogasawara W."/>
            <person name="Mori K."/>
        </authorList>
    </citation>
    <scope>NUCLEOTIDE SEQUENCE [LARGE SCALE GENOMIC DNA]</scope>
    <source>
        <strain evidence="12 13">NBRC10032</strain>
    </source>
</reference>
<feature type="transmembrane region" description="Helical" evidence="10">
    <location>
        <begin position="364"/>
        <end position="381"/>
    </location>
</feature>
<keyword evidence="4 10" id="KW-0812">Transmembrane</keyword>
<evidence type="ECO:0000256" key="6">
    <source>
        <dbReference type="ARBA" id="ARBA00023136"/>
    </source>
</evidence>
<keyword evidence="3 8" id="KW-0813">Transport</keyword>
<comment type="similarity">
    <text evidence="2 8">Belongs to the major facilitator superfamily. Sugar transporter (TC 2.A.1.1) family.</text>
</comment>
<dbReference type="InterPro" id="IPR003663">
    <property type="entry name" value="Sugar/inositol_transpt"/>
</dbReference>
<accession>A0A511KM17</accession>
<evidence type="ECO:0000259" key="11">
    <source>
        <dbReference type="PROSITE" id="PS50850"/>
    </source>
</evidence>
<feature type="transmembrane region" description="Helical" evidence="10">
    <location>
        <begin position="203"/>
        <end position="223"/>
    </location>
</feature>
<dbReference type="EMBL" id="BJWK01000014">
    <property type="protein sequence ID" value="GEM11381.1"/>
    <property type="molecule type" value="Genomic_DNA"/>
</dbReference>
<dbReference type="PRINTS" id="PR00171">
    <property type="entry name" value="SUGRTRNSPORT"/>
</dbReference>
<protein>
    <submittedName>
        <fullName evidence="12">MFS transporter, sugar:H+ symporter</fullName>
    </submittedName>
</protein>
<feature type="region of interest" description="Disordered" evidence="9">
    <location>
        <begin position="556"/>
        <end position="578"/>
    </location>
</feature>
<evidence type="ECO:0000256" key="5">
    <source>
        <dbReference type="ARBA" id="ARBA00022989"/>
    </source>
</evidence>
<dbReference type="NCBIfam" id="TIGR00879">
    <property type="entry name" value="SP"/>
    <property type="match status" value="1"/>
</dbReference>
<dbReference type="AlphaFoldDB" id="A0A511KM17"/>
<comment type="catalytic activity">
    <reaction evidence="7">
        <text>myo-inositol(out) + H(+)(out) = myo-inositol(in) + H(+)(in)</text>
        <dbReference type="Rhea" id="RHEA:60364"/>
        <dbReference type="ChEBI" id="CHEBI:15378"/>
        <dbReference type="ChEBI" id="CHEBI:17268"/>
    </reaction>
</comment>
<dbReference type="GO" id="GO:0016020">
    <property type="term" value="C:membrane"/>
    <property type="evidence" value="ECO:0007669"/>
    <property type="project" value="UniProtKB-SubCell"/>
</dbReference>
<evidence type="ECO:0000313" key="13">
    <source>
        <dbReference type="Proteomes" id="UP000321518"/>
    </source>
</evidence>
<organism evidence="12 13">
    <name type="scientific">Rhodotorula toruloides</name>
    <name type="common">Yeast</name>
    <name type="synonym">Rhodosporidium toruloides</name>
    <dbReference type="NCBI Taxonomy" id="5286"/>
    <lineage>
        <taxon>Eukaryota</taxon>
        <taxon>Fungi</taxon>
        <taxon>Dikarya</taxon>
        <taxon>Basidiomycota</taxon>
        <taxon>Pucciniomycotina</taxon>
        <taxon>Microbotryomycetes</taxon>
        <taxon>Sporidiobolales</taxon>
        <taxon>Sporidiobolaceae</taxon>
        <taxon>Rhodotorula</taxon>
    </lineage>
</organism>
<evidence type="ECO:0000313" key="12">
    <source>
        <dbReference type="EMBL" id="GEM11381.1"/>
    </source>
</evidence>
<evidence type="ECO:0000256" key="8">
    <source>
        <dbReference type="RuleBase" id="RU003346"/>
    </source>
</evidence>
<feature type="transmembrane region" description="Helical" evidence="10">
    <location>
        <begin position="388"/>
        <end position="408"/>
    </location>
</feature>
<feature type="transmembrane region" description="Helical" evidence="10">
    <location>
        <begin position="325"/>
        <end position="344"/>
    </location>
</feature>
<feature type="transmembrane region" description="Helical" evidence="10">
    <location>
        <begin position="62"/>
        <end position="79"/>
    </location>
</feature>
<comment type="subcellular location">
    <subcellularLocation>
        <location evidence="1">Membrane</location>
        <topology evidence="1">Multi-pass membrane protein</topology>
    </subcellularLocation>
</comment>
<feature type="transmembrane region" description="Helical" evidence="10">
    <location>
        <begin position="141"/>
        <end position="159"/>
    </location>
</feature>
<proteinExistence type="inferred from homology"/>
<dbReference type="InterPro" id="IPR050360">
    <property type="entry name" value="MFS_Sugar_Transporters"/>
</dbReference>
<feature type="compositionally biased region" description="Polar residues" evidence="9">
    <location>
        <begin position="35"/>
        <end position="45"/>
    </location>
</feature>
<evidence type="ECO:0000256" key="2">
    <source>
        <dbReference type="ARBA" id="ARBA00010992"/>
    </source>
</evidence>
<dbReference type="InterPro" id="IPR005828">
    <property type="entry name" value="MFS_sugar_transport-like"/>
</dbReference>
<feature type="compositionally biased region" description="Basic and acidic residues" evidence="9">
    <location>
        <begin position="562"/>
        <end position="578"/>
    </location>
</feature>
<feature type="transmembrane region" description="Helical" evidence="10">
    <location>
        <begin position="235"/>
        <end position="256"/>
    </location>
</feature>
<evidence type="ECO:0000256" key="10">
    <source>
        <dbReference type="SAM" id="Phobius"/>
    </source>
</evidence>
<dbReference type="InterPro" id="IPR036259">
    <property type="entry name" value="MFS_trans_sf"/>
</dbReference>
<dbReference type="PROSITE" id="PS00217">
    <property type="entry name" value="SUGAR_TRANSPORT_2"/>
    <property type="match status" value="1"/>
</dbReference>
<gene>
    <name evidence="12" type="ORF">Rt10032_c14g5398</name>
</gene>
<keyword evidence="6 10" id="KW-0472">Membrane</keyword>
<comment type="caution">
    <text evidence="12">The sequence shown here is derived from an EMBL/GenBank/DDBJ whole genome shotgun (WGS) entry which is preliminary data.</text>
</comment>
<sequence length="578" mass="62906">MNPENESVPASKATTLAGSAAPSRAASVKKEAHSAPSSRPGSTFHSQDEPDGIPSKDRAPPFVVALCLFQSLAGLLFGWEQGVIAGLTTNPVYQRRFGEPDPTSPSGYSLPSTRLSLITGFMSLGALFGALLIGQLLRRTGIKIAIIFSLVIYAAGIAIETSGQTQYGQEIAGRFVTGFGVGSLSLLAPLYQAECSPKHLRGLITSTYQLMATIGIFLSNAVNYAQHDKGTDFSWHFPIAIQFIWAAIVFIGTVLAPESPRYYVQRNNVDRARINLAKLRGLDEQDPELLAELEVIVKGVEDEKLAADATYLDCFRMKDKMLLRTMNGIMVQWGQQWSGVNFFFSYGNKFFATSGIKDPYQTQLILSGINVIATFPGILAVDRLGRRTLLFIGSAMMFSGQIIAGSVSTAKPNDPAAGKALIFASCWFIAGFACSWGPLGWVVAAEQFPLKIAPLCVSLATASNWLNNFVIAIIVPYITDPGYGNIGTKITFMWAGTEFLAFLYTFFFIPETKGLSLVQVDELYLTGVPAWRSASWTPYGGATVRNQKERDEAKRLKLGTEASHHENVPTKRDLTEDV</sequence>
<feature type="transmembrane region" description="Helical" evidence="10">
    <location>
        <begin position="115"/>
        <end position="134"/>
    </location>
</feature>
<feature type="region of interest" description="Disordered" evidence="9">
    <location>
        <begin position="1"/>
        <end position="55"/>
    </location>
</feature>
<keyword evidence="5 10" id="KW-1133">Transmembrane helix</keyword>
<dbReference type="Pfam" id="PF00083">
    <property type="entry name" value="Sugar_tr"/>
    <property type="match status" value="1"/>
</dbReference>
<feature type="transmembrane region" description="Helical" evidence="10">
    <location>
        <begin position="420"/>
        <end position="443"/>
    </location>
</feature>
<dbReference type="GO" id="GO:0005351">
    <property type="term" value="F:carbohydrate:proton symporter activity"/>
    <property type="evidence" value="ECO:0007669"/>
    <property type="project" value="TreeGrafter"/>
</dbReference>
<dbReference type="InterPro" id="IPR005829">
    <property type="entry name" value="Sugar_transporter_CS"/>
</dbReference>
<evidence type="ECO:0000256" key="9">
    <source>
        <dbReference type="SAM" id="MobiDB-lite"/>
    </source>
</evidence>
<dbReference type="PANTHER" id="PTHR48022">
    <property type="entry name" value="PLASTIDIC GLUCOSE TRANSPORTER 4"/>
    <property type="match status" value="1"/>
</dbReference>
<dbReference type="OrthoDB" id="6612291at2759"/>
<dbReference type="PROSITE" id="PS00216">
    <property type="entry name" value="SUGAR_TRANSPORT_1"/>
    <property type="match status" value="1"/>
</dbReference>
<dbReference type="CDD" id="cd17356">
    <property type="entry name" value="MFS_HXT"/>
    <property type="match status" value="1"/>
</dbReference>
<dbReference type="Gene3D" id="1.20.1250.20">
    <property type="entry name" value="MFS general substrate transporter like domains"/>
    <property type="match status" value="1"/>
</dbReference>
<feature type="transmembrane region" description="Helical" evidence="10">
    <location>
        <begin position="490"/>
        <end position="509"/>
    </location>
</feature>
<feature type="transmembrane region" description="Helical" evidence="10">
    <location>
        <begin position="171"/>
        <end position="191"/>
    </location>
</feature>